<comment type="caution">
    <text evidence="1">The sequence shown here is derived from an EMBL/GenBank/DDBJ whole genome shotgun (WGS) entry which is preliminary data.</text>
</comment>
<proteinExistence type="predicted"/>
<name>A0AAE0T5B7_9BIVA</name>
<evidence type="ECO:0000313" key="2">
    <source>
        <dbReference type="Proteomes" id="UP001195483"/>
    </source>
</evidence>
<dbReference type="EMBL" id="JAEAOA010001542">
    <property type="protein sequence ID" value="KAK3604107.1"/>
    <property type="molecule type" value="Genomic_DNA"/>
</dbReference>
<reference evidence="1" key="2">
    <citation type="journal article" date="2021" name="Genome Biol. Evol.">
        <title>Developing a high-quality reference genome for a parasitic bivalve with doubly uniparental inheritance (Bivalvia: Unionida).</title>
        <authorList>
            <person name="Smith C.H."/>
        </authorList>
    </citation>
    <scope>NUCLEOTIDE SEQUENCE</scope>
    <source>
        <strain evidence="1">CHS0354</strain>
        <tissue evidence="1">Mantle</tissue>
    </source>
</reference>
<feature type="non-terminal residue" evidence="1">
    <location>
        <position position="58"/>
    </location>
</feature>
<accession>A0AAE0T5B7</accession>
<dbReference type="AlphaFoldDB" id="A0AAE0T5B7"/>
<reference evidence="1" key="3">
    <citation type="submission" date="2023-05" db="EMBL/GenBank/DDBJ databases">
        <authorList>
            <person name="Smith C.H."/>
        </authorList>
    </citation>
    <scope>NUCLEOTIDE SEQUENCE</scope>
    <source>
        <strain evidence="1">CHS0354</strain>
        <tissue evidence="1">Mantle</tissue>
    </source>
</reference>
<keyword evidence="2" id="KW-1185">Reference proteome</keyword>
<reference evidence="1" key="1">
    <citation type="journal article" date="2021" name="Genome Biol. Evol.">
        <title>A High-Quality Reference Genome for a Parasitic Bivalve with Doubly Uniparental Inheritance (Bivalvia: Unionida).</title>
        <authorList>
            <person name="Smith C.H."/>
        </authorList>
    </citation>
    <scope>NUCLEOTIDE SEQUENCE</scope>
    <source>
        <strain evidence="1">CHS0354</strain>
    </source>
</reference>
<protein>
    <submittedName>
        <fullName evidence="1">Uncharacterized protein</fullName>
    </submittedName>
</protein>
<sequence length="58" mass="6462">MIEFIRRMEQIHDSFSIPCNQTASSLTDQNACSPTVNNASRHRVALTDIANTLKNATK</sequence>
<gene>
    <name evidence="1" type="ORF">CHS0354_025811</name>
</gene>
<evidence type="ECO:0000313" key="1">
    <source>
        <dbReference type="EMBL" id="KAK3604107.1"/>
    </source>
</evidence>
<dbReference type="Proteomes" id="UP001195483">
    <property type="component" value="Unassembled WGS sequence"/>
</dbReference>
<organism evidence="1 2">
    <name type="scientific">Potamilus streckersoni</name>
    <dbReference type="NCBI Taxonomy" id="2493646"/>
    <lineage>
        <taxon>Eukaryota</taxon>
        <taxon>Metazoa</taxon>
        <taxon>Spiralia</taxon>
        <taxon>Lophotrochozoa</taxon>
        <taxon>Mollusca</taxon>
        <taxon>Bivalvia</taxon>
        <taxon>Autobranchia</taxon>
        <taxon>Heteroconchia</taxon>
        <taxon>Palaeoheterodonta</taxon>
        <taxon>Unionida</taxon>
        <taxon>Unionoidea</taxon>
        <taxon>Unionidae</taxon>
        <taxon>Ambleminae</taxon>
        <taxon>Lampsilini</taxon>
        <taxon>Potamilus</taxon>
    </lineage>
</organism>